<evidence type="ECO:0000256" key="1">
    <source>
        <dbReference type="ARBA" id="ARBA00006817"/>
    </source>
</evidence>
<dbReference type="OrthoDB" id="287565at2"/>
<reference evidence="4" key="1">
    <citation type="submission" date="2016-04" db="EMBL/GenBank/DDBJ databases">
        <authorList>
            <person name="Chen L."/>
            <person name="Zhuang W."/>
            <person name="Wang G."/>
        </authorList>
    </citation>
    <scope>NUCLEOTIDE SEQUENCE [LARGE SCALE GENOMIC DNA]</scope>
    <source>
        <strain evidence="4">208</strain>
    </source>
</reference>
<dbReference type="Pfam" id="PF08327">
    <property type="entry name" value="AHSA1"/>
    <property type="match status" value="1"/>
</dbReference>
<dbReference type="STRING" id="550983.A4R26_02385"/>
<protein>
    <submittedName>
        <fullName evidence="3">ATPase</fullName>
    </submittedName>
</protein>
<organism evidence="3 4">
    <name type="scientific">Niastella populi</name>
    <dbReference type="NCBI Taxonomy" id="550983"/>
    <lineage>
        <taxon>Bacteria</taxon>
        <taxon>Pseudomonadati</taxon>
        <taxon>Bacteroidota</taxon>
        <taxon>Chitinophagia</taxon>
        <taxon>Chitinophagales</taxon>
        <taxon>Chitinophagaceae</taxon>
        <taxon>Niastella</taxon>
    </lineage>
</organism>
<dbReference type="EMBL" id="LWBP01000188">
    <property type="protein sequence ID" value="OQP58333.1"/>
    <property type="molecule type" value="Genomic_DNA"/>
</dbReference>
<feature type="domain" description="Activator of Hsp90 ATPase homologue 1/2-like C-terminal" evidence="2">
    <location>
        <begin position="27"/>
        <end position="141"/>
    </location>
</feature>
<dbReference type="Proteomes" id="UP000192276">
    <property type="component" value="Unassembled WGS sequence"/>
</dbReference>
<dbReference type="AlphaFoldDB" id="A0A1V9FIZ1"/>
<dbReference type="InterPro" id="IPR013538">
    <property type="entry name" value="ASHA1/2-like_C"/>
</dbReference>
<name>A0A1V9FIZ1_9BACT</name>
<evidence type="ECO:0000259" key="2">
    <source>
        <dbReference type="Pfam" id="PF08327"/>
    </source>
</evidence>
<keyword evidence="4" id="KW-1185">Reference proteome</keyword>
<comment type="caution">
    <text evidence="3">The sequence shown here is derived from an EMBL/GenBank/DDBJ whole genome shotgun (WGS) entry which is preliminary data.</text>
</comment>
<dbReference type="InterPro" id="IPR023393">
    <property type="entry name" value="START-like_dom_sf"/>
</dbReference>
<evidence type="ECO:0000313" key="4">
    <source>
        <dbReference type="Proteomes" id="UP000192276"/>
    </source>
</evidence>
<dbReference type="Gene3D" id="3.30.530.20">
    <property type="match status" value="1"/>
</dbReference>
<comment type="similarity">
    <text evidence="1">Belongs to the AHA1 family.</text>
</comment>
<dbReference type="RefSeq" id="WP_081165369.1">
    <property type="nucleotide sequence ID" value="NZ_LWBP01000188.1"/>
</dbReference>
<accession>A0A1V9FIZ1</accession>
<evidence type="ECO:0000313" key="3">
    <source>
        <dbReference type="EMBL" id="OQP58333.1"/>
    </source>
</evidence>
<sequence>MKDKNFSTSVLVEQTPAAAYNTILNVRAWWSGLYEESFEGSSEKLGDEFSFLAGGGVHYTKQKLVELVPNKKAVWLVTEANLSFVDKTDEWKGTKISFEISQEAGKTKIVFTHIGLVPEFECYNSCAPAWTQYMQERLVDAIAKSN</sequence>
<dbReference type="SUPFAM" id="SSF55961">
    <property type="entry name" value="Bet v1-like"/>
    <property type="match status" value="1"/>
</dbReference>
<gene>
    <name evidence="3" type="ORF">A4R26_02385</name>
</gene>
<proteinExistence type="inferred from homology"/>